<keyword evidence="2" id="KW-1185">Reference proteome</keyword>
<proteinExistence type="predicted"/>
<reference evidence="1" key="1">
    <citation type="submission" date="2019-07" db="EMBL/GenBank/DDBJ databases">
        <title>Mesorhizobum intechiensis sp. nov. isolated from nodules of Lotus tenuis growing in lowlands of the Flooding Pampa, Argentina.</title>
        <authorList>
            <person name="Estrella M.J."/>
            <person name="Torres Tejerizo G.A."/>
            <person name="Cumpa Velazquez L.M."/>
            <person name="Fontana F."/>
            <person name="Hansen L."/>
            <person name="Pistorio M."/>
            <person name="Sannazzaro A.I."/>
        </authorList>
    </citation>
    <scope>NUCLEOTIDE SEQUENCE</scope>
    <source>
        <strain evidence="1">BD68</strain>
    </source>
</reference>
<evidence type="ECO:0000313" key="1">
    <source>
        <dbReference type="EMBL" id="TSE13539.1"/>
    </source>
</evidence>
<accession>A0A8T9AVQ5</accession>
<name>A0A8T9AVQ5_9HYPH</name>
<dbReference type="AlphaFoldDB" id="A0A8T9AVQ5"/>
<evidence type="ECO:0000313" key="2">
    <source>
        <dbReference type="Proteomes" id="UP000235507"/>
    </source>
</evidence>
<sequence length="139" mass="15358">MLLVPMANSQRSKTRALAARIAAVVPSAVAVPWLDQLAAETAPAVRDAARAALRQRHLETAALAHRDLISESPKPLQWARLATIMEIVDPYYLWACNDPASLGSTFDALPHEFLVEARQLRSRLLKDRENAASKADRDH</sequence>
<dbReference type="EMBL" id="PNOT02000040">
    <property type="protein sequence ID" value="TSE13539.1"/>
    <property type="molecule type" value="Genomic_DNA"/>
</dbReference>
<organism evidence="1 2">
    <name type="scientific">Mesorhizobium intechi</name>
    <dbReference type="NCBI Taxonomy" id="537601"/>
    <lineage>
        <taxon>Bacteria</taxon>
        <taxon>Pseudomonadati</taxon>
        <taxon>Pseudomonadota</taxon>
        <taxon>Alphaproteobacteria</taxon>
        <taxon>Hyphomicrobiales</taxon>
        <taxon>Phyllobacteriaceae</taxon>
        <taxon>Mesorhizobium</taxon>
    </lineage>
</organism>
<comment type="caution">
    <text evidence="1">The sequence shown here is derived from an EMBL/GenBank/DDBJ whole genome shotgun (WGS) entry which is preliminary data.</text>
</comment>
<protein>
    <submittedName>
        <fullName evidence="1">Uncharacterized protein</fullName>
    </submittedName>
</protein>
<gene>
    <name evidence="1" type="ORF">C1D09_003425</name>
</gene>
<dbReference type="Proteomes" id="UP000235507">
    <property type="component" value="Unassembled WGS sequence"/>
</dbReference>